<keyword evidence="6" id="KW-0851">Voltage-gated channel</keyword>
<feature type="compositionally biased region" description="Basic and acidic residues" evidence="12">
    <location>
        <begin position="230"/>
        <end position="240"/>
    </location>
</feature>
<keyword evidence="9" id="KW-0406">Ion transport</keyword>
<accession>A0A136Q225</accession>
<dbReference type="RefSeq" id="WP_066521778.1">
    <property type="nucleotide sequence ID" value="NZ_CABMOF010000006.1"/>
</dbReference>
<dbReference type="InterPro" id="IPR027359">
    <property type="entry name" value="Volt_channel_dom_sf"/>
</dbReference>
<evidence type="ECO:0000256" key="9">
    <source>
        <dbReference type="ARBA" id="ARBA00023065"/>
    </source>
</evidence>
<keyword evidence="16" id="KW-1185">Reference proteome</keyword>
<organism evidence="15 16">
    <name type="scientific">Christensenella minuta</name>
    <dbReference type="NCBI Taxonomy" id="626937"/>
    <lineage>
        <taxon>Bacteria</taxon>
        <taxon>Bacillati</taxon>
        <taxon>Bacillota</taxon>
        <taxon>Clostridia</taxon>
        <taxon>Christensenellales</taxon>
        <taxon>Christensenellaceae</taxon>
        <taxon>Christensenella</taxon>
    </lineage>
</organism>
<dbReference type="PANTHER" id="PTHR11537:SF254">
    <property type="entry name" value="POTASSIUM VOLTAGE-GATED CHANNEL PROTEIN SHAB"/>
    <property type="match status" value="1"/>
</dbReference>
<dbReference type="STRING" id="626937.HMPREF3293_02734"/>
<evidence type="ECO:0000256" key="7">
    <source>
        <dbReference type="ARBA" id="ARBA00022958"/>
    </source>
</evidence>
<evidence type="ECO:0000256" key="12">
    <source>
        <dbReference type="SAM" id="MobiDB-lite"/>
    </source>
</evidence>
<evidence type="ECO:0000256" key="13">
    <source>
        <dbReference type="SAM" id="Phobius"/>
    </source>
</evidence>
<dbReference type="KEGG" id="cmiu:B1H56_07905"/>
<comment type="caution">
    <text evidence="15">The sequence shown here is derived from an EMBL/GenBank/DDBJ whole genome shotgun (WGS) entry which is preliminary data.</text>
</comment>
<evidence type="ECO:0000256" key="6">
    <source>
        <dbReference type="ARBA" id="ARBA00022882"/>
    </source>
</evidence>
<keyword evidence="3" id="KW-0633">Potassium transport</keyword>
<proteinExistence type="predicted"/>
<dbReference type="PANTHER" id="PTHR11537">
    <property type="entry name" value="VOLTAGE-GATED POTASSIUM CHANNEL"/>
    <property type="match status" value="1"/>
</dbReference>
<evidence type="ECO:0000313" key="15">
    <source>
        <dbReference type="EMBL" id="KXK64654.1"/>
    </source>
</evidence>
<feature type="transmembrane region" description="Helical" evidence="13">
    <location>
        <begin position="140"/>
        <end position="161"/>
    </location>
</feature>
<dbReference type="GO" id="GO:0008076">
    <property type="term" value="C:voltage-gated potassium channel complex"/>
    <property type="evidence" value="ECO:0007669"/>
    <property type="project" value="InterPro"/>
</dbReference>
<dbReference type="PRINTS" id="PR00169">
    <property type="entry name" value="KCHANNEL"/>
</dbReference>
<evidence type="ECO:0000256" key="1">
    <source>
        <dbReference type="ARBA" id="ARBA00004141"/>
    </source>
</evidence>
<feature type="domain" description="Ion transport" evidence="14">
    <location>
        <begin position="21"/>
        <end position="226"/>
    </location>
</feature>
<evidence type="ECO:0000256" key="2">
    <source>
        <dbReference type="ARBA" id="ARBA00022448"/>
    </source>
</evidence>
<dbReference type="InterPro" id="IPR005821">
    <property type="entry name" value="Ion_trans_dom"/>
</dbReference>
<feature type="transmembrane region" description="Helical" evidence="13">
    <location>
        <begin position="197"/>
        <end position="222"/>
    </location>
</feature>
<evidence type="ECO:0000256" key="8">
    <source>
        <dbReference type="ARBA" id="ARBA00022989"/>
    </source>
</evidence>
<evidence type="ECO:0000256" key="11">
    <source>
        <dbReference type="ARBA" id="ARBA00023303"/>
    </source>
</evidence>
<feature type="transmembrane region" description="Helical" evidence="13">
    <location>
        <begin position="81"/>
        <end position="105"/>
    </location>
</feature>
<dbReference type="Pfam" id="PF00520">
    <property type="entry name" value="Ion_trans"/>
    <property type="match status" value="1"/>
</dbReference>
<comment type="subcellular location">
    <subcellularLocation>
        <location evidence="1">Membrane</location>
        <topology evidence="1">Multi-pass membrane protein</topology>
    </subcellularLocation>
</comment>
<evidence type="ECO:0000259" key="14">
    <source>
        <dbReference type="Pfam" id="PF00520"/>
    </source>
</evidence>
<protein>
    <submittedName>
        <fullName evidence="15">Ion channel</fullName>
    </submittedName>
</protein>
<dbReference type="Gene3D" id="1.10.287.70">
    <property type="match status" value="1"/>
</dbReference>
<dbReference type="Gene3D" id="1.20.120.350">
    <property type="entry name" value="Voltage-gated potassium channels. Chain C"/>
    <property type="match status" value="1"/>
</dbReference>
<evidence type="ECO:0000313" key="16">
    <source>
        <dbReference type="Proteomes" id="UP000070366"/>
    </source>
</evidence>
<dbReference type="Proteomes" id="UP000070366">
    <property type="component" value="Unassembled WGS sequence"/>
</dbReference>
<gene>
    <name evidence="15" type="ORF">HMPREF3293_02734</name>
</gene>
<keyword evidence="8 13" id="KW-1133">Transmembrane helix</keyword>
<evidence type="ECO:0000256" key="10">
    <source>
        <dbReference type="ARBA" id="ARBA00023136"/>
    </source>
</evidence>
<keyword evidence="5" id="KW-0631">Potassium channel</keyword>
<dbReference type="GO" id="GO:0001508">
    <property type="term" value="P:action potential"/>
    <property type="evidence" value="ECO:0007669"/>
    <property type="project" value="TreeGrafter"/>
</dbReference>
<feature type="transmembrane region" description="Helical" evidence="13">
    <location>
        <begin position="20"/>
        <end position="40"/>
    </location>
</feature>
<sequence>MLREQLYRIVRKAEPGDRLGKAYDIFIMLVAIASIVPLMFKESNAFLDRLDIITVYILFFDYIFRWISYDYISGRKSPQAFILYPFTPFAIIDLISLLPSLGLIGQGWRILRMLRIFKAFHYSDSFTYIINAFKKEKRTLGSVLIIALAYIFVSALAMFSYEPETFDSFFDALYWATTALTTVGYGDVYPLSDVGKLISMISSLFGVAVISLPAGIITASFVEEINKAKEKRAREGKPPQDDNTSIVERVLGAEKEESVNEQ</sequence>
<name>A0A136Q225_9FIRM</name>
<keyword evidence="11" id="KW-0407">Ion channel</keyword>
<dbReference type="GO" id="GO:0005249">
    <property type="term" value="F:voltage-gated potassium channel activity"/>
    <property type="evidence" value="ECO:0007669"/>
    <property type="project" value="InterPro"/>
</dbReference>
<feature type="compositionally biased region" description="Basic and acidic residues" evidence="12">
    <location>
        <begin position="251"/>
        <end position="262"/>
    </location>
</feature>
<evidence type="ECO:0000256" key="4">
    <source>
        <dbReference type="ARBA" id="ARBA00022692"/>
    </source>
</evidence>
<dbReference type="AlphaFoldDB" id="A0A136Q225"/>
<dbReference type="InterPro" id="IPR028325">
    <property type="entry name" value="VG_K_chnl"/>
</dbReference>
<evidence type="ECO:0000256" key="5">
    <source>
        <dbReference type="ARBA" id="ARBA00022826"/>
    </source>
</evidence>
<dbReference type="SUPFAM" id="SSF81324">
    <property type="entry name" value="Voltage-gated potassium channels"/>
    <property type="match status" value="1"/>
</dbReference>
<evidence type="ECO:0000256" key="3">
    <source>
        <dbReference type="ARBA" id="ARBA00022538"/>
    </source>
</evidence>
<dbReference type="EMBL" id="LSZW01000064">
    <property type="protein sequence ID" value="KXK64654.1"/>
    <property type="molecule type" value="Genomic_DNA"/>
</dbReference>
<keyword evidence="4 13" id="KW-0812">Transmembrane</keyword>
<feature type="region of interest" description="Disordered" evidence="12">
    <location>
        <begin position="230"/>
        <end position="262"/>
    </location>
</feature>
<keyword evidence="7" id="KW-0630">Potassium</keyword>
<reference evidence="15 16" key="1">
    <citation type="submission" date="2016-02" db="EMBL/GenBank/DDBJ databases">
        <authorList>
            <person name="Wen L."/>
            <person name="He K."/>
            <person name="Yang H."/>
        </authorList>
    </citation>
    <scope>NUCLEOTIDE SEQUENCE [LARGE SCALE GENOMIC DNA]</scope>
    <source>
        <strain evidence="15 16">DSM 22607</strain>
    </source>
</reference>
<keyword evidence="10 13" id="KW-0472">Membrane</keyword>
<feature type="transmembrane region" description="Helical" evidence="13">
    <location>
        <begin position="52"/>
        <end position="69"/>
    </location>
</feature>
<dbReference type="PATRIC" id="fig|626937.4.peg.2694"/>
<dbReference type="OrthoDB" id="9810759at2"/>
<keyword evidence="2" id="KW-0813">Transport</keyword>